<organism evidence="9 10">
    <name type="scientific">Candidatus Similichlamydia laticola</name>
    <dbReference type="NCBI Taxonomy" id="2170265"/>
    <lineage>
        <taxon>Bacteria</taxon>
        <taxon>Pseudomonadati</taxon>
        <taxon>Chlamydiota</taxon>
        <taxon>Chlamydiia</taxon>
        <taxon>Parachlamydiales</taxon>
        <taxon>Candidatus Parilichlamydiaceae</taxon>
        <taxon>Candidatus Similichlamydia</taxon>
    </lineage>
</organism>
<feature type="domain" description="Aminoacyl-transfer RNA synthetases class-II family profile" evidence="8">
    <location>
        <begin position="135"/>
        <end position="440"/>
    </location>
</feature>
<evidence type="ECO:0000256" key="5">
    <source>
        <dbReference type="ARBA" id="ARBA00022917"/>
    </source>
</evidence>
<evidence type="ECO:0000313" key="9">
    <source>
        <dbReference type="EMBL" id="RDB31287.1"/>
    </source>
</evidence>
<dbReference type="PANTHER" id="PTHR22594:SF34">
    <property type="entry name" value="ASPARAGINE--TRNA LIGASE, MITOCHONDRIAL-RELATED"/>
    <property type="match status" value="1"/>
</dbReference>
<keyword evidence="2 7" id="KW-0436">Ligase</keyword>
<comment type="similarity">
    <text evidence="1 7">Belongs to the class-II aminoacyl-tRNA synthetase family.</text>
</comment>
<evidence type="ECO:0000256" key="7">
    <source>
        <dbReference type="HAMAP-Rule" id="MF_00534"/>
    </source>
</evidence>
<protein>
    <recommendedName>
        <fullName evidence="7">Asparagine--tRNA ligase</fullName>
        <ecNumber evidence="7">6.1.1.22</ecNumber>
    </recommendedName>
    <alternativeName>
        <fullName evidence="7">Asparaginyl-tRNA synthetase</fullName>
        <shortName evidence="7">AsnRS</shortName>
    </alternativeName>
</protein>
<dbReference type="Pfam" id="PF01336">
    <property type="entry name" value="tRNA_anti-codon"/>
    <property type="match status" value="1"/>
</dbReference>
<dbReference type="RefSeq" id="WP_114544552.1">
    <property type="nucleotide sequence ID" value="NZ_QQBG01000023.1"/>
</dbReference>
<comment type="subcellular location">
    <subcellularLocation>
        <location evidence="7">Cytoplasm</location>
    </subcellularLocation>
</comment>
<dbReference type="InterPro" id="IPR004365">
    <property type="entry name" value="NA-bd_OB_tRNA"/>
</dbReference>
<dbReference type="CDD" id="cd00776">
    <property type="entry name" value="AsxRS_core"/>
    <property type="match status" value="1"/>
</dbReference>
<evidence type="ECO:0000256" key="4">
    <source>
        <dbReference type="ARBA" id="ARBA00022840"/>
    </source>
</evidence>
<comment type="subunit">
    <text evidence="7">Homodimer.</text>
</comment>
<dbReference type="InterPro" id="IPR002312">
    <property type="entry name" value="Asp/Asn-tRNA-synth_IIb"/>
</dbReference>
<dbReference type="EMBL" id="QQBG01000023">
    <property type="protein sequence ID" value="RDB31287.1"/>
    <property type="molecule type" value="Genomic_DNA"/>
</dbReference>
<dbReference type="AlphaFoldDB" id="A0A369KEF4"/>
<dbReference type="InterPro" id="IPR045864">
    <property type="entry name" value="aa-tRNA-synth_II/BPL/LPL"/>
</dbReference>
<dbReference type="GO" id="GO:0005737">
    <property type="term" value="C:cytoplasm"/>
    <property type="evidence" value="ECO:0007669"/>
    <property type="project" value="UniProtKB-SubCell"/>
</dbReference>
<accession>A0A369KEF4</accession>
<sequence length="450" mass="51554">MNQRPVASVHDCLFSPDSLKSEPIELKGWIRTVRIQKKLTFVLLYDGSCFSGLQLVIPEGVTEEILELGTALSVVGQLKSSPGKEQSVELLVHHLEVVAPCPASTFPLQKKEHSLEFLRTISHLRSRSRSITAIMRIRHALTLATHTFFSERGFCSLHAPILTPIDSEGAGDIFHVKRGKDEEEFFSKQAYLTVSGQLHAEAFACGMGPVYTFGPTFRAENSNTTRHLAEFWMVEPEIPFAELLDLMTCAEDYLRTCIGWCLQNCMEELLFCQQQFRGHLLEELRHYLARPFLRLSYKEAIHILKQSRTTFSIPPVWGIDLQTEHERFLTEQYAKAPLILFDFPEEQKPFYMRLNRDEQTVASMDVLFPYIGEVIGGSQREERLPVLKQQMKKKGISIEPYWWYLDLRRFASIPHSGFGAGFERLVRLVTGVDNIRETIPFPRTPGTLEF</sequence>
<dbReference type="SUPFAM" id="SSF50249">
    <property type="entry name" value="Nucleic acid-binding proteins"/>
    <property type="match status" value="1"/>
</dbReference>
<evidence type="ECO:0000313" key="10">
    <source>
        <dbReference type="Proteomes" id="UP000253816"/>
    </source>
</evidence>
<gene>
    <name evidence="7" type="primary">asnS</name>
    <name evidence="9" type="ORF">HAT2_00625</name>
</gene>
<keyword evidence="6 7" id="KW-0030">Aminoacyl-tRNA synthetase</keyword>
<dbReference type="GO" id="GO:0005524">
    <property type="term" value="F:ATP binding"/>
    <property type="evidence" value="ECO:0007669"/>
    <property type="project" value="UniProtKB-UniRule"/>
</dbReference>
<name>A0A369KEF4_9BACT</name>
<dbReference type="InterPro" id="IPR006195">
    <property type="entry name" value="aa-tRNA-synth_II"/>
</dbReference>
<dbReference type="Gene3D" id="2.40.50.140">
    <property type="entry name" value="Nucleic acid-binding proteins"/>
    <property type="match status" value="1"/>
</dbReference>
<evidence type="ECO:0000256" key="3">
    <source>
        <dbReference type="ARBA" id="ARBA00022741"/>
    </source>
</evidence>
<dbReference type="FunFam" id="3.30.930.10:FF:000016">
    <property type="entry name" value="Asparagine--tRNA ligase"/>
    <property type="match status" value="1"/>
</dbReference>
<dbReference type="GO" id="GO:0004816">
    <property type="term" value="F:asparagine-tRNA ligase activity"/>
    <property type="evidence" value="ECO:0007669"/>
    <property type="project" value="UniProtKB-UniRule"/>
</dbReference>
<evidence type="ECO:0000259" key="8">
    <source>
        <dbReference type="PROSITE" id="PS50862"/>
    </source>
</evidence>
<evidence type="ECO:0000256" key="6">
    <source>
        <dbReference type="ARBA" id="ARBA00023146"/>
    </source>
</evidence>
<evidence type="ECO:0000256" key="2">
    <source>
        <dbReference type="ARBA" id="ARBA00022598"/>
    </source>
</evidence>
<dbReference type="OrthoDB" id="9762036at2"/>
<dbReference type="PANTHER" id="PTHR22594">
    <property type="entry name" value="ASPARTYL/LYSYL-TRNA SYNTHETASE"/>
    <property type="match status" value="1"/>
</dbReference>
<keyword evidence="3 7" id="KW-0547">Nucleotide-binding</keyword>
<keyword evidence="5 7" id="KW-0648">Protein biosynthesis</keyword>
<dbReference type="Gene3D" id="3.30.930.10">
    <property type="entry name" value="Bira Bifunctional Protein, Domain 2"/>
    <property type="match status" value="1"/>
</dbReference>
<comment type="catalytic activity">
    <reaction evidence="7">
        <text>tRNA(Asn) + L-asparagine + ATP = L-asparaginyl-tRNA(Asn) + AMP + diphosphate + H(+)</text>
        <dbReference type="Rhea" id="RHEA:11180"/>
        <dbReference type="Rhea" id="RHEA-COMP:9659"/>
        <dbReference type="Rhea" id="RHEA-COMP:9674"/>
        <dbReference type="ChEBI" id="CHEBI:15378"/>
        <dbReference type="ChEBI" id="CHEBI:30616"/>
        <dbReference type="ChEBI" id="CHEBI:33019"/>
        <dbReference type="ChEBI" id="CHEBI:58048"/>
        <dbReference type="ChEBI" id="CHEBI:78442"/>
        <dbReference type="ChEBI" id="CHEBI:78515"/>
        <dbReference type="ChEBI" id="CHEBI:456215"/>
        <dbReference type="EC" id="6.1.1.22"/>
    </reaction>
</comment>
<dbReference type="NCBIfam" id="NF003037">
    <property type="entry name" value="PRK03932.1"/>
    <property type="match status" value="1"/>
</dbReference>
<dbReference type="InterPro" id="IPR004364">
    <property type="entry name" value="Aa-tRNA-synt_II"/>
</dbReference>
<dbReference type="InterPro" id="IPR012340">
    <property type="entry name" value="NA-bd_OB-fold"/>
</dbReference>
<dbReference type="HAMAP" id="MF_00534">
    <property type="entry name" value="Asn_tRNA_synth"/>
    <property type="match status" value="1"/>
</dbReference>
<dbReference type="GO" id="GO:0006421">
    <property type="term" value="P:asparaginyl-tRNA aminoacylation"/>
    <property type="evidence" value="ECO:0007669"/>
    <property type="project" value="UniProtKB-UniRule"/>
</dbReference>
<proteinExistence type="inferred from homology"/>
<dbReference type="InterPro" id="IPR004522">
    <property type="entry name" value="Asn-tRNA-ligase"/>
</dbReference>
<dbReference type="Pfam" id="PF00152">
    <property type="entry name" value="tRNA-synt_2"/>
    <property type="match status" value="1"/>
</dbReference>
<evidence type="ECO:0000256" key="1">
    <source>
        <dbReference type="ARBA" id="ARBA00008226"/>
    </source>
</evidence>
<comment type="caution">
    <text evidence="9">The sequence shown here is derived from an EMBL/GenBank/DDBJ whole genome shotgun (WGS) entry which is preliminary data.</text>
</comment>
<dbReference type="Proteomes" id="UP000253816">
    <property type="component" value="Unassembled WGS sequence"/>
</dbReference>
<dbReference type="SUPFAM" id="SSF55681">
    <property type="entry name" value="Class II aaRS and biotin synthetases"/>
    <property type="match status" value="1"/>
</dbReference>
<dbReference type="CDD" id="cd04318">
    <property type="entry name" value="EcAsnRS_like_N"/>
    <property type="match status" value="1"/>
</dbReference>
<dbReference type="EC" id="6.1.1.22" evidence="7"/>
<keyword evidence="4 7" id="KW-0067">ATP-binding</keyword>
<reference evidence="9 10" key="1">
    <citation type="submission" date="2018-07" db="EMBL/GenBank/DDBJ databases">
        <title>Comparative genomics of the Candidatus Parilichlamydiaceae reveals evidence of convergent evolution and genome reduction in the phylum Chlamydiae.</title>
        <authorList>
            <person name="Taylor-Brown A."/>
            <person name="Polkinghorne A."/>
        </authorList>
    </citation>
    <scope>NUCLEOTIDE SEQUENCE [LARGE SCALE GENOMIC DNA]</scope>
    <source>
        <strain evidence="9 10">Hat2</strain>
    </source>
</reference>
<dbReference type="PROSITE" id="PS50862">
    <property type="entry name" value="AA_TRNA_LIGASE_II"/>
    <property type="match status" value="1"/>
</dbReference>
<keyword evidence="7" id="KW-0963">Cytoplasm</keyword>
<keyword evidence="10" id="KW-1185">Reference proteome</keyword>
<dbReference type="NCBIfam" id="TIGR00457">
    <property type="entry name" value="asnS"/>
    <property type="match status" value="1"/>
</dbReference>
<dbReference type="GO" id="GO:0003676">
    <property type="term" value="F:nucleic acid binding"/>
    <property type="evidence" value="ECO:0007669"/>
    <property type="project" value="InterPro"/>
</dbReference>
<dbReference type="PRINTS" id="PR01042">
    <property type="entry name" value="TRNASYNTHASP"/>
</dbReference>